<dbReference type="GeneID" id="109013015"/>
<accession>A0A2I4H2V2</accession>
<dbReference type="InterPro" id="IPR026960">
    <property type="entry name" value="RVT-Znf"/>
</dbReference>
<protein>
    <submittedName>
        <fullName evidence="3">Uncharacterized protein LOC109013015</fullName>
    </submittedName>
</protein>
<evidence type="ECO:0000313" key="3">
    <source>
        <dbReference type="RefSeq" id="XP_018850472.2"/>
    </source>
</evidence>
<sequence>MSWKDICTPADEGGLGIRDFGDVQKALHMKLAWNLIQGKSLWAKFFGGKYVKGTHLLLLEPSKGTRFWKSIVRSIPEVLNSSKWVVREGNISFCLVGHQKASELYDYLARRKEGTDVLVWLRDTEGIFTTKSAWDCIRVRTPPLPWAQWIWHANLPTKISIMMWKATNNCLSVDDKIKIMGNIVDDFLAKCGAEGLNLEWSDIHIWPSRLRGFLRMDKLGHICGFGKVSMYMVSCY</sequence>
<evidence type="ECO:0000313" key="2">
    <source>
        <dbReference type="Proteomes" id="UP000235220"/>
    </source>
</evidence>
<gene>
    <name evidence="3" type="primary">LOC109013015</name>
</gene>
<feature type="domain" description="Reverse transcriptase zinc-binding" evidence="1">
    <location>
        <begin position="128"/>
        <end position="186"/>
    </location>
</feature>
<dbReference type="RefSeq" id="XP_018850472.2">
    <property type="nucleotide sequence ID" value="XM_018994927.2"/>
</dbReference>
<proteinExistence type="predicted"/>
<dbReference type="KEGG" id="jre:109013015"/>
<organism evidence="2 3">
    <name type="scientific">Juglans regia</name>
    <name type="common">English walnut</name>
    <dbReference type="NCBI Taxonomy" id="51240"/>
    <lineage>
        <taxon>Eukaryota</taxon>
        <taxon>Viridiplantae</taxon>
        <taxon>Streptophyta</taxon>
        <taxon>Embryophyta</taxon>
        <taxon>Tracheophyta</taxon>
        <taxon>Spermatophyta</taxon>
        <taxon>Magnoliopsida</taxon>
        <taxon>eudicotyledons</taxon>
        <taxon>Gunneridae</taxon>
        <taxon>Pentapetalae</taxon>
        <taxon>rosids</taxon>
        <taxon>fabids</taxon>
        <taxon>Fagales</taxon>
        <taxon>Juglandaceae</taxon>
        <taxon>Juglans</taxon>
    </lineage>
</organism>
<dbReference type="Proteomes" id="UP000235220">
    <property type="component" value="Chromosome 14"/>
</dbReference>
<dbReference type="InParanoid" id="A0A2I4H2V2"/>
<keyword evidence="2" id="KW-1185">Reference proteome</keyword>
<name>A0A2I4H2V2_JUGRE</name>
<evidence type="ECO:0000259" key="1">
    <source>
        <dbReference type="Pfam" id="PF13966"/>
    </source>
</evidence>
<dbReference type="OrthoDB" id="1938625at2759"/>
<reference evidence="3" key="1">
    <citation type="submission" date="2025-08" db="UniProtKB">
        <authorList>
            <consortium name="RefSeq"/>
        </authorList>
    </citation>
    <scope>IDENTIFICATION</scope>
    <source>
        <tissue evidence="3">Leaves</tissue>
    </source>
</reference>
<dbReference type="Pfam" id="PF13966">
    <property type="entry name" value="zf-RVT"/>
    <property type="match status" value="1"/>
</dbReference>
<dbReference type="AlphaFoldDB" id="A0A2I4H2V2"/>